<organism evidence="5 6">
    <name type="scientific">Loxodonta africana</name>
    <name type="common">African elephant</name>
    <dbReference type="NCBI Taxonomy" id="9785"/>
    <lineage>
        <taxon>Eukaryota</taxon>
        <taxon>Metazoa</taxon>
        <taxon>Chordata</taxon>
        <taxon>Craniata</taxon>
        <taxon>Vertebrata</taxon>
        <taxon>Euteleostomi</taxon>
        <taxon>Mammalia</taxon>
        <taxon>Eutheria</taxon>
        <taxon>Afrotheria</taxon>
        <taxon>Proboscidea</taxon>
        <taxon>Elephantidae</taxon>
        <taxon>Loxodonta</taxon>
    </lineage>
</organism>
<dbReference type="Ensembl" id="ENSLAFT00000025670.1">
    <property type="protein sequence ID" value="ENSLAFP00000024814.1"/>
    <property type="gene ID" value="ENSLAFG00000026961.1"/>
</dbReference>
<protein>
    <recommendedName>
        <fullName evidence="4">Ig-like domain-containing protein</fullName>
    </recommendedName>
</protein>
<dbReference type="FunCoup" id="G3UAF6">
    <property type="interactions" value="91"/>
</dbReference>
<evidence type="ECO:0000256" key="3">
    <source>
        <dbReference type="SAM" id="SignalP"/>
    </source>
</evidence>
<name>G3UAF6_LOXAF</name>
<proteinExistence type="predicted"/>
<keyword evidence="2" id="KW-0325">Glycoprotein</keyword>
<evidence type="ECO:0000313" key="6">
    <source>
        <dbReference type="Proteomes" id="UP000007646"/>
    </source>
</evidence>
<keyword evidence="3" id="KW-0732">Signal</keyword>
<feature type="signal peptide" evidence="3">
    <location>
        <begin position="1"/>
        <end position="22"/>
    </location>
</feature>
<reference evidence="5" key="2">
    <citation type="submission" date="2025-08" db="UniProtKB">
        <authorList>
            <consortium name="Ensembl"/>
        </authorList>
    </citation>
    <scope>IDENTIFICATION</scope>
    <source>
        <strain evidence="5">Isolate ISIS603380</strain>
    </source>
</reference>
<evidence type="ECO:0000313" key="5">
    <source>
        <dbReference type="Ensembl" id="ENSLAFP00000024814.1"/>
    </source>
</evidence>
<evidence type="ECO:0000256" key="1">
    <source>
        <dbReference type="ARBA" id="ARBA00023157"/>
    </source>
</evidence>
<dbReference type="InParanoid" id="G3UAF6"/>
<dbReference type="SMART" id="SM00409">
    <property type="entry name" value="IG"/>
    <property type="match status" value="1"/>
</dbReference>
<feature type="domain" description="Ig-like" evidence="4">
    <location>
        <begin position="30"/>
        <end position="132"/>
    </location>
</feature>
<keyword evidence="6" id="KW-1185">Reference proteome</keyword>
<keyword evidence="1" id="KW-1015">Disulfide bond</keyword>
<dbReference type="InterPro" id="IPR036179">
    <property type="entry name" value="Ig-like_dom_sf"/>
</dbReference>
<dbReference type="Proteomes" id="UP000007646">
    <property type="component" value="Unassembled WGS sequence"/>
</dbReference>
<evidence type="ECO:0000256" key="2">
    <source>
        <dbReference type="ARBA" id="ARBA00023180"/>
    </source>
</evidence>
<dbReference type="InterPro" id="IPR013783">
    <property type="entry name" value="Ig-like_fold"/>
</dbReference>
<dbReference type="InterPro" id="IPR013106">
    <property type="entry name" value="Ig_V-set"/>
</dbReference>
<reference evidence="5 6" key="1">
    <citation type="submission" date="2009-06" db="EMBL/GenBank/DDBJ databases">
        <title>The Genome Sequence of Loxodonta africana (African elephant).</title>
        <authorList>
            <person name="Di Palma F."/>
            <person name="Heiman D."/>
            <person name="Young S."/>
            <person name="Johnson J."/>
            <person name="Lander E.S."/>
            <person name="Lindblad-Toh K."/>
        </authorList>
    </citation>
    <scope>NUCLEOTIDE SEQUENCE [LARGE SCALE GENOMIC DNA]</scope>
    <source>
        <strain evidence="5 6">Isolate ISIS603380</strain>
    </source>
</reference>
<accession>G3UAF6</accession>
<evidence type="ECO:0000259" key="4">
    <source>
        <dbReference type="PROSITE" id="PS50835"/>
    </source>
</evidence>
<dbReference type="HOGENOM" id="CLU_119812_1_0_1"/>
<dbReference type="InterPro" id="IPR003599">
    <property type="entry name" value="Ig_sub"/>
</dbReference>
<dbReference type="SUPFAM" id="SSF48726">
    <property type="entry name" value="Immunoglobulin"/>
    <property type="match status" value="1"/>
</dbReference>
<sequence length="151" mass="16492">PAELPALPTALFVFLFFQGACHNVTSNQAPAILQARRTLTLQVGDALTHPCVVSSLTPVGPIKWVLVTPEKEQMVVWDFKTAGSSRVTLMADTTQSYYGDFLIIISDITLSDAGFYYCVKFKKGSPKDTEISTEEGIQVVVVGYQEPAHLP</sequence>
<dbReference type="AlphaFoldDB" id="G3UAF6"/>
<dbReference type="InterPro" id="IPR051755">
    <property type="entry name" value="Ig-like_CS_Receptor"/>
</dbReference>
<dbReference type="Pfam" id="PF07686">
    <property type="entry name" value="V-set"/>
    <property type="match status" value="1"/>
</dbReference>
<dbReference type="InterPro" id="IPR007110">
    <property type="entry name" value="Ig-like_dom"/>
</dbReference>
<feature type="chain" id="PRO_5003456240" description="Ig-like domain-containing protein" evidence="3">
    <location>
        <begin position="23"/>
        <end position="151"/>
    </location>
</feature>
<dbReference type="Gene3D" id="2.60.40.10">
    <property type="entry name" value="Immunoglobulins"/>
    <property type="match status" value="1"/>
</dbReference>
<dbReference type="PANTHER" id="PTHR19971">
    <property type="entry name" value="SIGNAL-REGULATORY PROTEIN BETA"/>
    <property type="match status" value="1"/>
</dbReference>
<reference evidence="5" key="3">
    <citation type="submission" date="2025-09" db="UniProtKB">
        <authorList>
            <consortium name="Ensembl"/>
        </authorList>
    </citation>
    <scope>IDENTIFICATION</scope>
    <source>
        <strain evidence="5">Isolate ISIS603380</strain>
    </source>
</reference>
<dbReference type="PROSITE" id="PS50835">
    <property type="entry name" value="IG_LIKE"/>
    <property type="match status" value="1"/>
</dbReference>